<evidence type="ECO:0000313" key="4">
    <source>
        <dbReference type="EMBL" id="TPG56939.1"/>
    </source>
</evidence>
<keyword evidence="1 4" id="KW-0808">Transferase</keyword>
<dbReference type="InterPro" id="IPR018357">
    <property type="entry name" value="Hexapep_transf_CS"/>
</dbReference>
<evidence type="ECO:0000313" key="5">
    <source>
        <dbReference type="Proteomes" id="UP000317078"/>
    </source>
</evidence>
<reference evidence="4 5" key="1">
    <citation type="journal article" date="2019" name="Environ. Microbiol.">
        <title>Species interactions and distinct microbial communities in high Arctic permafrost affected cryosols are associated with the CH4 and CO2 gas fluxes.</title>
        <authorList>
            <person name="Altshuler I."/>
            <person name="Hamel J."/>
            <person name="Turney S."/>
            <person name="Magnuson E."/>
            <person name="Levesque R."/>
            <person name="Greer C."/>
            <person name="Whyte L.G."/>
        </authorList>
    </citation>
    <scope>NUCLEOTIDE SEQUENCE [LARGE SCALE GENOMIC DNA]</scope>
    <source>
        <strain evidence="4 5">S9.3B</strain>
    </source>
</reference>
<name>A0A502G504_9PROT</name>
<dbReference type="Gene3D" id="2.160.10.10">
    <property type="entry name" value="Hexapeptide repeat proteins"/>
    <property type="match status" value="1"/>
</dbReference>
<dbReference type="AlphaFoldDB" id="A0A502G504"/>
<accession>A0A502G504</accession>
<dbReference type="InterPro" id="IPR045304">
    <property type="entry name" value="LbH_SAT"/>
</dbReference>
<dbReference type="GO" id="GO:0016746">
    <property type="term" value="F:acyltransferase activity"/>
    <property type="evidence" value="ECO:0007669"/>
    <property type="project" value="UniProtKB-KW"/>
</dbReference>
<proteinExistence type="predicted"/>
<dbReference type="InterPro" id="IPR011004">
    <property type="entry name" value="Trimer_LpxA-like_sf"/>
</dbReference>
<protein>
    <submittedName>
        <fullName evidence="4">Serine acetyltransferase</fullName>
    </submittedName>
</protein>
<dbReference type="RefSeq" id="WP_140883601.1">
    <property type="nucleotide sequence ID" value="NZ_RCZP01000010.1"/>
</dbReference>
<dbReference type="OrthoDB" id="9815592at2"/>
<dbReference type="PROSITE" id="PS00101">
    <property type="entry name" value="HEXAPEP_TRANSFERASES"/>
    <property type="match status" value="1"/>
</dbReference>
<evidence type="ECO:0000256" key="1">
    <source>
        <dbReference type="ARBA" id="ARBA00022679"/>
    </source>
</evidence>
<comment type="caution">
    <text evidence="4">The sequence shown here is derived from an EMBL/GenBank/DDBJ whole genome shotgun (WGS) entry which is preliminary data.</text>
</comment>
<keyword evidence="3" id="KW-0012">Acyltransferase</keyword>
<dbReference type="CDD" id="cd03354">
    <property type="entry name" value="LbH_SAT"/>
    <property type="match status" value="1"/>
</dbReference>
<dbReference type="PANTHER" id="PTHR42811">
    <property type="entry name" value="SERINE ACETYLTRANSFERASE"/>
    <property type="match status" value="1"/>
</dbReference>
<keyword evidence="2" id="KW-0677">Repeat</keyword>
<evidence type="ECO:0000256" key="3">
    <source>
        <dbReference type="ARBA" id="ARBA00023315"/>
    </source>
</evidence>
<evidence type="ECO:0000256" key="2">
    <source>
        <dbReference type="ARBA" id="ARBA00022737"/>
    </source>
</evidence>
<organism evidence="4 5">
    <name type="scientific">Muricoccus nepalensis</name>
    <dbReference type="NCBI Taxonomy" id="1854500"/>
    <lineage>
        <taxon>Bacteria</taxon>
        <taxon>Pseudomonadati</taxon>
        <taxon>Pseudomonadota</taxon>
        <taxon>Alphaproteobacteria</taxon>
        <taxon>Acetobacterales</taxon>
        <taxon>Roseomonadaceae</taxon>
        <taxon>Muricoccus</taxon>
    </lineage>
</organism>
<dbReference type="Proteomes" id="UP000317078">
    <property type="component" value="Unassembled WGS sequence"/>
</dbReference>
<sequence length="213" mass="21998">MDRSSLQSRAAGERRAGWWADYRQDLARYGRGTGHGTGRLPAPLLVLRHRGLQALLQYRIAHAVFRSALPGPLRAALLMAMVAWQKAVEVATRISIPYRASIGPGLLLGHPGNIFVGAEAAVGPMCTLHDGVTLGVSGRGAQRGSPVLGESVTVGERAVLVGRITVGRGARIAPGSLVSTSVPEGAAVAGNPGRLLAGLARCDRPATAGAALP</sequence>
<keyword evidence="5" id="KW-1185">Reference proteome</keyword>
<dbReference type="EMBL" id="RCZP01000010">
    <property type="protein sequence ID" value="TPG56939.1"/>
    <property type="molecule type" value="Genomic_DNA"/>
</dbReference>
<dbReference type="SUPFAM" id="SSF51161">
    <property type="entry name" value="Trimeric LpxA-like enzymes"/>
    <property type="match status" value="1"/>
</dbReference>
<gene>
    <name evidence="4" type="ORF">EAH89_12800</name>
</gene>